<dbReference type="CDD" id="cd17321">
    <property type="entry name" value="MFS_MMR_MDR_like"/>
    <property type="match status" value="1"/>
</dbReference>
<feature type="transmembrane region" description="Helical" evidence="7">
    <location>
        <begin position="42"/>
        <end position="62"/>
    </location>
</feature>
<feature type="transmembrane region" description="Helical" evidence="7">
    <location>
        <begin position="387"/>
        <end position="409"/>
    </location>
</feature>
<feature type="transmembrane region" description="Helical" evidence="7">
    <location>
        <begin position="74"/>
        <end position="93"/>
    </location>
</feature>
<feature type="transmembrane region" description="Helical" evidence="7">
    <location>
        <begin position="102"/>
        <end position="120"/>
    </location>
</feature>
<feature type="transmembrane region" description="Helical" evidence="7">
    <location>
        <begin position="356"/>
        <end position="375"/>
    </location>
</feature>
<dbReference type="PROSITE" id="PS50850">
    <property type="entry name" value="MFS"/>
    <property type="match status" value="1"/>
</dbReference>
<organism evidence="9 10">
    <name type="scientific">Kitasatospora cineracea</name>
    <dbReference type="NCBI Taxonomy" id="88074"/>
    <lineage>
        <taxon>Bacteria</taxon>
        <taxon>Bacillati</taxon>
        <taxon>Actinomycetota</taxon>
        <taxon>Actinomycetes</taxon>
        <taxon>Kitasatosporales</taxon>
        <taxon>Streptomycetaceae</taxon>
        <taxon>Kitasatospora</taxon>
    </lineage>
</organism>
<gene>
    <name evidence="9" type="ORF">EDD38_4612</name>
</gene>
<comment type="caution">
    <text evidence="9">The sequence shown here is derived from an EMBL/GenBank/DDBJ whole genome shotgun (WGS) entry which is preliminary data.</text>
</comment>
<evidence type="ECO:0000313" key="9">
    <source>
        <dbReference type="EMBL" id="RPE36243.1"/>
    </source>
</evidence>
<feature type="transmembrane region" description="Helical" evidence="7">
    <location>
        <begin position="291"/>
        <end position="316"/>
    </location>
</feature>
<dbReference type="AlphaFoldDB" id="A0A3N4RS88"/>
<keyword evidence="4 7" id="KW-0472">Membrane</keyword>
<feature type="transmembrane region" description="Helical" evidence="7">
    <location>
        <begin position="161"/>
        <end position="183"/>
    </location>
</feature>
<dbReference type="Pfam" id="PF07690">
    <property type="entry name" value="MFS_1"/>
    <property type="match status" value="1"/>
</dbReference>
<feature type="transmembrane region" description="Helical" evidence="7">
    <location>
        <begin position="430"/>
        <end position="450"/>
    </location>
</feature>
<feature type="transmembrane region" description="Helical" evidence="7">
    <location>
        <begin position="322"/>
        <end position="344"/>
    </location>
</feature>
<dbReference type="SUPFAM" id="SSF103473">
    <property type="entry name" value="MFS general substrate transporter"/>
    <property type="match status" value="1"/>
</dbReference>
<feature type="region of interest" description="Disordered" evidence="6">
    <location>
        <begin position="1"/>
        <end position="29"/>
    </location>
</feature>
<feature type="transmembrane region" description="Helical" evidence="7">
    <location>
        <begin position="456"/>
        <end position="475"/>
    </location>
</feature>
<sequence length="482" mass="47504">MATQADNRPTAADAATDATADADATPAGSAGPPRGLLAGLSLGYFMVLLDLTVVSVALPAIADRLGVGLSGLQWVTNGYTVTFAALLLTAGWLSDRFGGRRVFLCGLVAFGLLSGVSALADTLPVLVALRLALGAAGALLLPSSLAVITHAYADPAARARAVGAWAAITGAALAAGPVVGGVLTAAVGWQAVFLVNVPLAAVSLAVTVRRAPETVRKPRGGFDPVGQLTAAVALAALVYALIEGADLGWSAARVLGALALAVVAAVGFVLAERRAGDAAMVPLRMFRSPGFSPAVAAGLLANFGLSGLLFVLSLFFQDARHYSPAVAGLAFLPLTLPTAVNPLWTGRLVGRIGPRRPATAGFVLMGAGALLQAPFTGDSALAPAATLTGLLAFGFGVSFALPALVAAVAGTVPAEFAGTGAGVLNSARQVGASLGVAVLGAVLDLSPSGADGTRRALLTAGAALLLGAVVAAGGLRGKAPAA</sequence>
<dbReference type="Gene3D" id="1.20.1720.10">
    <property type="entry name" value="Multidrug resistance protein D"/>
    <property type="match status" value="1"/>
</dbReference>
<dbReference type="InterPro" id="IPR011701">
    <property type="entry name" value="MFS"/>
</dbReference>
<keyword evidence="5" id="KW-0046">Antibiotic resistance</keyword>
<evidence type="ECO:0000256" key="7">
    <source>
        <dbReference type="SAM" id="Phobius"/>
    </source>
</evidence>
<evidence type="ECO:0000256" key="4">
    <source>
        <dbReference type="ARBA" id="ARBA00023136"/>
    </source>
</evidence>
<evidence type="ECO:0000256" key="6">
    <source>
        <dbReference type="SAM" id="MobiDB-lite"/>
    </source>
</evidence>
<dbReference type="RefSeq" id="WP_123819336.1">
    <property type="nucleotide sequence ID" value="NZ_RKQG01000001.1"/>
</dbReference>
<protein>
    <submittedName>
        <fullName evidence="9">DHA2 family methylenomycin A resistance protein-like MFS transporter</fullName>
    </submittedName>
</protein>
<proteinExistence type="predicted"/>
<feature type="compositionally biased region" description="Low complexity" evidence="6">
    <location>
        <begin position="9"/>
        <end position="29"/>
    </location>
</feature>
<keyword evidence="10" id="KW-1185">Reference proteome</keyword>
<evidence type="ECO:0000256" key="5">
    <source>
        <dbReference type="ARBA" id="ARBA00023251"/>
    </source>
</evidence>
<dbReference type="PANTHER" id="PTHR42718">
    <property type="entry name" value="MAJOR FACILITATOR SUPERFAMILY MULTIDRUG TRANSPORTER MFSC"/>
    <property type="match status" value="1"/>
</dbReference>
<evidence type="ECO:0000256" key="2">
    <source>
        <dbReference type="ARBA" id="ARBA00022692"/>
    </source>
</evidence>
<dbReference type="GO" id="GO:0022857">
    <property type="term" value="F:transmembrane transporter activity"/>
    <property type="evidence" value="ECO:0007669"/>
    <property type="project" value="InterPro"/>
</dbReference>
<evidence type="ECO:0000259" key="8">
    <source>
        <dbReference type="PROSITE" id="PS50850"/>
    </source>
</evidence>
<dbReference type="Gene3D" id="1.20.1250.20">
    <property type="entry name" value="MFS general substrate transporter like domains"/>
    <property type="match status" value="1"/>
</dbReference>
<keyword evidence="3 7" id="KW-1133">Transmembrane helix</keyword>
<evidence type="ECO:0000313" key="10">
    <source>
        <dbReference type="Proteomes" id="UP000266906"/>
    </source>
</evidence>
<name>A0A3N4RS88_9ACTN</name>
<dbReference type="GO" id="GO:0046677">
    <property type="term" value="P:response to antibiotic"/>
    <property type="evidence" value="ECO:0007669"/>
    <property type="project" value="UniProtKB-KW"/>
</dbReference>
<dbReference type="EMBL" id="RKQG01000001">
    <property type="protein sequence ID" value="RPE36243.1"/>
    <property type="molecule type" value="Genomic_DNA"/>
</dbReference>
<dbReference type="InterPro" id="IPR020846">
    <property type="entry name" value="MFS_dom"/>
</dbReference>
<feature type="transmembrane region" description="Helical" evidence="7">
    <location>
        <begin position="126"/>
        <end position="149"/>
    </location>
</feature>
<dbReference type="PRINTS" id="PR01036">
    <property type="entry name" value="TCRTETB"/>
</dbReference>
<dbReference type="InterPro" id="IPR036259">
    <property type="entry name" value="MFS_trans_sf"/>
</dbReference>
<evidence type="ECO:0000256" key="3">
    <source>
        <dbReference type="ARBA" id="ARBA00022989"/>
    </source>
</evidence>
<feature type="transmembrane region" description="Helical" evidence="7">
    <location>
        <begin position="189"/>
        <end position="208"/>
    </location>
</feature>
<dbReference type="Proteomes" id="UP000266906">
    <property type="component" value="Unassembled WGS sequence"/>
</dbReference>
<dbReference type="PANTHER" id="PTHR42718:SF40">
    <property type="entry name" value="METHYLENOMYCIN A RESISTANCE PROTEIN"/>
    <property type="match status" value="1"/>
</dbReference>
<feature type="domain" description="Major facilitator superfamily (MFS) profile" evidence="8">
    <location>
        <begin position="36"/>
        <end position="479"/>
    </location>
</feature>
<keyword evidence="2 7" id="KW-0812">Transmembrane</keyword>
<feature type="transmembrane region" description="Helical" evidence="7">
    <location>
        <begin position="220"/>
        <end position="242"/>
    </location>
</feature>
<evidence type="ECO:0000256" key="1">
    <source>
        <dbReference type="ARBA" id="ARBA00004651"/>
    </source>
</evidence>
<dbReference type="GO" id="GO:0005886">
    <property type="term" value="C:plasma membrane"/>
    <property type="evidence" value="ECO:0007669"/>
    <property type="project" value="UniProtKB-SubCell"/>
</dbReference>
<comment type="subcellular location">
    <subcellularLocation>
        <location evidence="1">Cell membrane</location>
        <topology evidence="1">Multi-pass membrane protein</topology>
    </subcellularLocation>
</comment>
<reference evidence="9 10" key="1">
    <citation type="submission" date="2018-11" db="EMBL/GenBank/DDBJ databases">
        <title>Sequencing the genomes of 1000 actinobacteria strains.</title>
        <authorList>
            <person name="Klenk H.-P."/>
        </authorList>
    </citation>
    <scope>NUCLEOTIDE SEQUENCE [LARGE SCALE GENOMIC DNA]</scope>
    <source>
        <strain evidence="9 10">DSM 44781</strain>
    </source>
</reference>
<feature type="transmembrane region" description="Helical" evidence="7">
    <location>
        <begin position="254"/>
        <end position="271"/>
    </location>
</feature>
<accession>A0A3N4RS88</accession>